<comment type="caution">
    <text evidence="1">The sequence shown here is derived from an EMBL/GenBank/DDBJ whole genome shotgun (WGS) entry which is preliminary data.</text>
</comment>
<dbReference type="Proteomes" id="UP001066276">
    <property type="component" value="Chromosome 9"/>
</dbReference>
<proteinExistence type="predicted"/>
<accession>A0AAV7MX03</accession>
<organism evidence="1 2">
    <name type="scientific">Pleurodeles waltl</name>
    <name type="common">Iberian ribbed newt</name>
    <dbReference type="NCBI Taxonomy" id="8319"/>
    <lineage>
        <taxon>Eukaryota</taxon>
        <taxon>Metazoa</taxon>
        <taxon>Chordata</taxon>
        <taxon>Craniata</taxon>
        <taxon>Vertebrata</taxon>
        <taxon>Euteleostomi</taxon>
        <taxon>Amphibia</taxon>
        <taxon>Batrachia</taxon>
        <taxon>Caudata</taxon>
        <taxon>Salamandroidea</taxon>
        <taxon>Salamandridae</taxon>
        <taxon>Pleurodelinae</taxon>
        <taxon>Pleurodeles</taxon>
    </lineage>
</organism>
<dbReference type="EMBL" id="JANPWB010000013">
    <property type="protein sequence ID" value="KAJ1108246.1"/>
    <property type="molecule type" value="Genomic_DNA"/>
</dbReference>
<reference evidence="1" key="1">
    <citation type="journal article" date="2022" name="bioRxiv">
        <title>Sequencing and chromosome-scale assembly of the giantPleurodeles waltlgenome.</title>
        <authorList>
            <person name="Brown T."/>
            <person name="Elewa A."/>
            <person name="Iarovenko S."/>
            <person name="Subramanian E."/>
            <person name="Araus A.J."/>
            <person name="Petzold A."/>
            <person name="Susuki M."/>
            <person name="Suzuki K.-i.T."/>
            <person name="Hayashi T."/>
            <person name="Toyoda A."/>
            <person name="Oliveira C."/>
            <person name="Osipova E."/>
            <person name="Leigh N.D."/>
            <person name="Simon A."/>
            <person name="Yun M.H."/>
        </authorList>
    </citation>
    <scope>NUCLEOTIDE SEQUENCE</scope>
    <source>
        <strain evidence="1">20211129_DDA</strain>
        <tissue evidence="1">Liver</tissue>
    </source>
</reference>
<dbReference type="AlphaFoldDB" id="A0AAV7MX03"/>
<protein>
    <submittedName>
        <fullName evidence="1">Uncharacterized protein</fullName>
    </submittedName>
</protein>
<keyword evidence="2" id="KW-1185">Reference proteome</keyword>
<sequence>MAFRIDAQLQVETRETLFAWKRIRTGMRRSDVGVARHPNCRDTTIWSVVNTFITVKTRPTQQAVLMLRWHQPSSSESFPVAMLKLSDNNRRRTYVTKHEHPNSWSETIQNTFVNPRK</sequence>
<evidence type="ECO:0000313" key="1">
    <source>
        <dbReference type="EMBL" id="KAJ1108246.1"/>
    </source>
</evidence>
<name>A0AAV7MX03_PLEWA</name>
<evidence type="ECO:0000313" key="2">
    <source>
        <dbReference type="Proteomes" id="UP001066276"/>
    </source>
</evidence>
<gene>
    <name evidence="1" type="ORF">NDU88_005627</name>
</gene>